<name>A0A2P2PML0_RHIMU</name>
<feature type="chain" id="PRO_5015130244" evidence="1">
    <location>
        <begin position="20"/>
        <end position="40"/>
    </location>
</feature>
<feature type="signal peptide" evidence="1">
    <location>
        <begin position="1"/>
        <end position="19"/>
    </location>
</feature>
<evidence type="ECO:0000256" key="1">
    <source>
        <dbReference type="SAM" id="SignalP"/>
    </source>
</evidence>
<dbReference type="EMBL" id="GGEC01075523">
    <property type="protein sequence ID" value="MBX56007.1"/>
    <property type="molecule type" value="Transcribed_RNA"/>
</dbReference>
<keyword evidence="1" id="KW-0732">Signal</keyword>
<evidence type="ECO:0000313" key="2">
    <source>
        <dbReference type="EMBL" id="MBX56007.1"/>
    </source>
</evidence>
<dbReference type="AlphaFoldDB" id="A0A2P2PML0"/>
<proteinExistence type="predicted"/>
<organism evidence="2">
    <name type="scientific">Rhizophora mucronata</name>
    <name type="common">Asiatic mangrove</name>
    <dbReference type="NCBI Taxonomy" id="61149"/>
    <lineage>
        <taxon>Eukaryota</taxon>
        <taxon>Viridiplantae</taxon>
        <taxon>Streptophyta</taxon>
        <taxon>Embryophyta</taxon>
        <taxon>Tracheophyta</taxon>
        <taxon>Spermatophyta</taxon>
        <taxon>Magnoliopsida</taxon>
        <taxon>eudicotyledons</taxon>
        <taxon>Gunneridae</taxon>
        <taxon>Pentapetalae</taxon>
        <taxon>rosids</taxon>
        <taxon>fabids</taxon>
        <taxon>Malpighiales</taxon>
        <taxon>Rhizophoraceae</taxon>
        <taxon>Rhizophora</taxon>
    </lineage>
</organism>
<reference evidence="2" key="1">
    <citation type="submission" date="2018-02" db="EMBL/GenBank/DDBJ databases">
        <title>Rhizophora mucronata_Transcriptome.</title>
        <authorList>
            <person name="Meera S.P."/>
            <person name="Sreeshan A."/>
            <person name="Augustine A."/>
        </authorList>
    </citation>
    <scope>NUCLEOTIDE SEQUENCE</scope>
    <source>
        <tissue evidence="2">Leaf</tissue>
    </source>
</reference>
<accession>A0A2P2PML0</accession>
<protein>
    <submittedName>
        <fullName evidence="2">Uncharacterized protein</fullName>
    </submittedName>
</protein>
<sequence length="40" mass="4654">MLACLLSLVILYNLLQIYCRLCTAKSKIMRMCKESRVIAF</sequence>